<dbReference type="GO" id="GO:0006281">
    <property type="term" value="P:DNA repair"/>
    <property type="evidence" value="ECO:0007669"/>
    <property type="project" value="UniProtKB-UniRule"/>
</dbReference>
<proteinExistence type="inferred from homology"/>
<keyword evidence="6 10" id="KW-0175">Coiled coil</keyword>
<keyword evidence="13" id="KW-1185">Reference proteome</keyword>
<keyword evidence="9" id="KW-0234">DNA repair</keyword>
<dbReference type="Pfam" id="PF09340">
    <property type="entry name" value="NuA4"/>
    <property type="match status" value="1"/>
</dbReference>
<evidence type="ECO:0000256" key="3">
    <source>
        <dbReference type="ARBA" id="ARBA00018504"/>
    </source>
</evidence>
<evidence type="ECO:0000256" key="2">
    <source>
        <dbReference type="ARBA" id="ARBA00010916"/>
    </source>
</evidence>
<evidence type="ECO:0000313" key="12">
    <source>
        <dbReference type="EMBL" id="TFL01750.1"/>
    </source>
</evidence>
<keyword evidence="5 9" id="KW-0805">Transcription regulation</keyword>
<name>A0A5C3QKS0_9AGAR</name>
<protein>
    <recommendedName>
        <fullName evidence="3 9">Chromatin modification-related protein EAF6</fullName>
    </recommendedName>
</protein>
<comment type="subcellular location">
    <subcellularLocation>
        <location evidence="1 9">Nucleus</location>
    </subcellularLocation>
</comment>
<organism evidence="12 13">
    <name type="scientific">Pterulicium gracile</name>
    <dbReference type="NCBI Taxonomy" id="1884261"/>
    <lineage>
        <taxon>Eukaryota</taxon>
        <taxon>Fungi</taxon>
        <taxon>Dikarya</taxon>
        <taxon>Basidiomycota</taxon>
        <taxon>Agaricomycotina</taxon>
        <taxon>Agaricomycetes</taxon>
        <taxon>Agaricomycetidae</taxon>
        <taxon>Agaricales</taxon>
        <taxon>Pleurotineae</taxon>
        <taxon>Pterulaceae</taxon>
        <taxon>Pterulicium</taxon>
    </lineage>
</organism>
<feature type="coiled-coil region" evidence="10">
    <location>
        <begin position="18"/>
        <end position="45"/>
    </location>
</feature>
<comment type="function">
    <text evidence="9">Component of the NuA4 histone acetyltransferase complex which is involved in transcriptional activation of selected genes principally by acetylation of nucleosomal histone H4 and H2A. The NuA4 complex is also involved in DNA repair.</text>
</comment>
<evidence type="ECO:0000256" key="6">
    <source>
        <dbReference type="ARBA" id="ARBA00023054"/>
    </source>
</evidence>
<evidence type="ECO:0000256" key="5">
    <source>
        <dbReference type="ARBA" id="ARBA00023015"/>
    </source>
</evidence>
<comment type="subunit">
    <text evidence="9">Component of the NuA4 histone acetyltransferase complex.</text>
</comment>
<comment type="similarity">
    <text evidence="2 9">Belongs to the EAF6 family.</text>
</comment>
<evidence type="ECO:0000256" key="9">
    <source>
        <dbReference type="RuleBase" id="RU368022"/>
    </source>
</evidence>
<evidence type="ECO:0000313" key="13">
    <source>
        <dbReference type="Proteomes" id="UP000305067"/>
    </source>
</evidence>
<keyword evidence="4 9" id="KW-0156">Chromatin regulator</keyword>
<dbReference type="InterPro" id="IPR015418">
    <property type="entry name" value="Eaf6"/>
</dbReference>
<dbReference type="Proteomes" id="UP000305067">
    <property type="component" value="Unassembled WGS sequence"/>
</dbReference>
<dbReference type="PANTHER" id="PTHR13476">
    <property type="entry name" value="CHROMATIN MODIFICATION-RELATED PROTEIN MEAF6"/>
    <property type="match status" value="1"/>
</dbReference>
<accession>A0A5C3QKS0</accession>
<gene>
    <name evidence="12" type="ORF">BDV98DRAFT_567467</name>
</gene>
<evidence type="ECO:0000256" key="10">
    <source>
        <dbReference type="SAM" id="Coils"/>
    </source>
</evidence>
<dbReference type="STRING" id="1884261.A0A5C3QKS0"/>
<evidence type="ECO:0000256" key="11">
    <source>
        <dbReference type="SAM" id="MobiDB-lite"/>
    </source>
</evidence>
<feature type="region of interest" description="Disordered" evidence="11">
    <location>
        <begin position="123"/>
        <end position="183"/>
    </location>
</feature>
<evidence type="ECO:0000256" key="4">
    <source>
        <dbReference type="ARBA" id="ARBA00022853"/>
    </source>
</evidence>
<keyword evidence="8 9" id="KW-0539">Nucleus</keyword>
<reference evidence="12 13" key="1">
    <citation type="journal article" date="2019" name="Nat. Ecol. Evol.">
        <title>Megaphylogeny resolves global patterns of mushroom evolution.</title>
        <authorList>
            <person name="Varga T."/>
            <person name="Krizsan K."/>
            <person name="Foldi C."/>
            <person name="Dima B."/>
            <person name="Sanchez-Garcia M."/>
            <person name="Sanchez-Ramirez S."/>
            <person name="Szollosi G.J."/>
            <person name="Szarkandi J.G."/>
            <person name="Papp V."/>
            <person name="Albert L."/>
            <person name="Andreopoulos W."/>
            <person name="Angelini C."/>
            <person name="Antonin V."/>
            <person name="Barry K.W."/>
            <person name="Bougher N.L."/>
            <person name="Buchanan P."/>
            <person name="Buyck B."/>
            <person name="Bense V."/>
            <person name="Catcheside P."/>
            <person name="Chovatia M."/>
            <person name="Cooper J."/>
            <person name="Damon W."/>
            <person name="Desjardin D."/>
            <person name="Finy P."/>
            <person name="Geml J."/>
            <person name="Haridas S."/>
            <person name="Hughes K."/>
            <person name="Justo A."/>
            <person name="Karasinski D."/>
            <person name="Kautmanova I."/>
            <person name="Kiss B."/>
            <person name="Kocsube S."/>
            <person name="Kotiranta H."/>
            <person name="LaButti K.M."/>
            <person name="Lechner B.E."/>
            <person name="Liimatainen K."/>
            <person name="Lipzen A."/>
            <person name="Lukacs Z."/>
            <person name="Mihaltcheva S."/>
            <person name="Morgado L.N."/>
            <person name="Niskanen T."/>
            <person name="Noordeloos M.E."/>
            <person name="Ohm R.A."/>
            <person name="Ortiz-Santana B."/>
            <person name="Ovrebo C."/>
            <person name="Racz N."/>
            <person name="Riley R."/>
            <person name="Savchenko A."/>
            <person name="Shiryaev A."/>
            <person name="Soop K."/>
            <person name="Spirin V."/>
            <person name="Szebenyi C."/>
            <person name="Tomsovsky M."/>
            <person name="Tulloss R.E."/>
            <person name="Uehling J."/>
            <person name="Grigoriev I.V."/>
            <person name="Vagvolgyi C."/>
            <person name="Papp T."/>
            <person name="Martin F.M."/>
            <person name="Miettinen O."/>
            <person name="Hibbett D.S."/>
            <person name="Nagy L.G."/>
        </authorList>
    </citation>
    <scope>NUCLEOTIDE SEQUENCE [LARGE SCALE GENOMIC DNA]</scope>
    <source>
        <strain evidence="12 13">CBS 309.79</strain>
    </source>
</reference>
<evidence type="ECO:0000256" key="7">
    <source>
        <dbReference type="ARBA" id="ARBA00023163"/>
    </source>
</evidence>
<dbReference type="OrthoDB" id="440324at2759"/>
<dbReference type="EMBL" id="ML178824">
    <property type="protein sequence ID" value="TFL01750.1"/>
    <property type="molecule type" value="Genomic_DNA"/>
</dbReference>
<dbReference type="GO" id="GO:0006325">
    <property type="term" value="P:chromatin organization"/>
    <property type="evidence" value="ECO:0007669"/>
    <property type="project" value="UniProtKB-KW"/>
</dbReference>
<keyword evidence="7 9" id="KW-0804">Transcription</keyword>
<keyword evidence="9" id="KW-0227">DNA damage</keyword>
<dbReference type="AlphaFoldDB" id="A0A5C3QKS0"/>
<evidence type="ECO:0000256" key="1">
    <source>
        <dbReference type="ARBA" id="ARBA00004123"/>
    </source>
</evidence>
<evidence type="ECO:0000256" key="8">
    <source>
        <dbReference type="ARBA" id="ARBA00023242"/>
    </source>
</evidence>
<dbReference type="GO" id="GO:0035267">
    <property type="term" value="C:NuA4 histone acetyltransferase complex"/>
    <property type="evidence" value="ECO:0007669"/>
    <property type="project" value="UniProtKB-UniRule"/>
</dbReference>
<dbReference type="GO" id="GO:0005634">
    <property type="term" value="C:nucleus"/>
    <property type="evidence" value="ECO:0007669"/>
    <property type="project" value="UniProtKB-SubCell"/>
</dbReference>
<sequence>MSTSEPPPPQYEGLKRDLALSLQKKRALDKQLAQLESKIYTLETAYIQETNTHGSGNIIQGFDGYLKTQATARRKQDVSEQDRIFSESSVTYQRSIDLLGEVDDLAGGDESRAPSQGLINIPAAEPLSAAQTKKLKDREYARRKRAASRAASIGTVSDEEPPQTASTGRRTKRARMASGTDLD</sequence>